<keyword evidence="2" id="KW-0813">Transport</keyword>
<comment type="subcellular location">
    <subcellularLocation>
        <location evidence="1">Membrane</location>
        <topology evidence="1">Multi-pass membrane protein</topology>
    </subcellularLocation>
</comment>
<evidence type="ECO:0000313" key="14">
    <source>
        <dbReference type="EMBL" id="MFD1911183.1"/>
    </source>
</evidence>
<keyword evidence="10 12" id="KW-0472">Membrane</keyword>
<protein>
    <submittedName>
        <fullName evidence="14">Potassium channel family protein</fullName>
    </submittedName>
</protein>
<feature type="domain" description="Ion transport" evidence="13">
    <location>
        <begin position="41"/>
        <end position="257"/>
    </location>
</feature>
<dbReference type="RefSeq" id="WP_390259376.1">
    <property type="nucleotide sequence ID" value="NZ_JBHUGH010000002.1"/>
</dbReference>
<dbReference type="SUPFAM" id="SSF81324">
    <property type="entry name" value="Voltage-gated potassium channels"/>
    <property type="match status" value="1"/>
</dbReference>
<evidence type="ECO:0000256" key="12">
    <source>
        <dbReference type="SAM" id="Phobius"/>
    </source>
</evidence>
<evidence type="ECO:0000256" key="3">
    <source>
        <dbReference type="ARBA" id="ARBA00022538"/>
    </source>
</evidence>
<keyword evidence="6" id="KW-0851">Voltage-gated channel</keyword>
<keyword evidence="8 12" id="KW-1133">Transmembrane helix</keyword>
<comment type="caution">
    <text evidence="14">The sequence shown here is derived from an EMBL/GenBank/DDBJ whole genome shotgun (WGS) entry which is preliminary data.</text>
</comment>
<feature type="transmembrane region" description="Helical" evidence="12">
    <location>
        <begin position="69"/>
        <end position="87"/>
    </location>
</feature>
<dbReference type="Proteomes" id="UP001597353">
    <property type="component" value="Unassembled WGS sequence"/>
</dbReference>
<evidence type="ECO:0000256" key="11">
    <source>
        <dbReference type="ARBA" id="ARBA00023303"/>
    </source>
</evidence>
<keyword evidence="15" id="KW-1185">Reference proteome</keyword>
<keyword evidence="3" id="KW-0633">Potassium transport</keyword>
<evidence type="ECO:0000256" key="4">
    <source>
        <dbReference type="ARBA" id="ARBA00022692"/>
    </source>
</evidence>
<keyword evidence="7" id="KW-0630">Potassium</keyword>
<dbReference type="GO" id="GO:0034220">
    <property type="term" value="P:monoatomic ion transmembrane transport"/>
    <property type="evidence" value="ECO:0007669"/>
    <property type="project" value="UniProtKB-KW"/>
</dbReference>
<evidence type="ECO:0000256" key="10">
    <source>
        <dbReference type="ARBA" id="ARBA00023136"/>
    </source>
</evidence>
<evidence type="ECO:0000313" key="15">
    <source>
        <dbReference type="Proteomes" id="UP001597353"/>
    </source>
</evidence>
<dbReference type="PANTHER" id="PTHR11537:SF254">
    <property type="entry name" value="POTASSIUM VOLTAGE-GATED CHANNEL PROTEIN SHAB"/>
    <property type="match status" value="1"/>
</dbReference>
<keyword evidence="4 12" id="KW-0812">Transmembrane</keyword>
<dbReference type="Pfam" id="PF00520">
    <property type="entry name" value="Ion_trans"/>
    <property type="match status" value="1"/>
</dbReference>
<dbReference type="InterPro" id="IPR005821">
    <property type="entry name" value="Ion_trans_dom"/>
</dbReference>
<gene>
    <name evidence="14" type="ORF">ACFSGJ_03030</name>
</gene>
<proteinExistence type="predicted"/>
<dbReference type="Gene3D" id="1.10.287.70">
    <property type="match status" value="1"/>
</dbReference>
<dbReference type="InterPro" id="IPR027359">
    <property type="entry name" value="Volt_channel_dom_sf"/>
</dbReference>
<evidence type="ECO:0000256" key="8">
    <source>
        <dbReference type="ARBA" id="ARBA00022989"/>
    </source>
</evidence>
<feature type="transmembrane region" description="Helical" evidence="12">
    <location>
        <begin position="39"/>
        <end position="57"/>
    </location>
</feature>
<keyword evidence="11 14" id="KW-0407">Ion channel</keyword>
<feature type="transmembrane region" description="Helical" evidence="12">
    <location>
        <begin position="167"/>
        <end position="188"/>
    </location>
</feature>
<sequence length="278" mass="30352">MTDSVSSVEVGASPLRRLRRRLAREIDPALWPGTGLSPANRTIISLILISILLIVLETEASVFNPLREVFWWLEFTLLLVFSGEYGLRVWCAPENPRHGGRLAYMLWPLPMLDLIVIVTMAFTLVGMEGVLLRLLRLIRLLRLAKLGAFSRAFDDIAAAVFKRRFELAVSLIIAAVMLLLSSVALYVVEGGEQPVAFGSIPRAMWWSMATLTTVGYGDIVPVTAAGKVCAALTALTGIGLIAMPAGILAAAFSEAVQSRLDRERAHDRGRDRGEGPEA</sequence>
<evidence type="ECO:0000256" key="1">
    <source>
        <dbReference type="ARBA" id="ARBA00004141"/>
    </source>
</evidence>
<dbReference type="EMBL" id="JBHUGH010000002">
    <property type="protein sequence ID" value="MFD1911183.1"/>
    <property type="molecule type" value="Genomic_DNA"/>
</dbReference>
<dbReference type="PANTHER" id="PTHR11537">
    <property type="entry name" value="VOLTAGE-GATED POTASSIUM CHANNEL"/>
    <property type="match status" value="1"/>
</dbReference>
<evidence type="ECO:0000256" key="6">
    <source>
        <dbReference type="ARBA" id="ARBA00022882"/>
    </source>
</evidence>
<evidence type="ECO:0000256" key="2">
    <source>
        <dbReference type="ARBA" id="ARBA00022448"/>
    </source>
</evidence>
<feature type="transmembrane region" description="Helical" evidence="12">
    <location>
        <begin position="230"/>
        <end position="252"/>
    </location>
</feature>
<dbReference type="InterPro" id="IPR028325">
    <property type="entry name" value="VG_K_chnl"/>
</dbReference>
<organism evidence="14 15">
    <name type="scientific">Halodurantibacterium flavum</name>
    <dbReference type="NCBI Taxonomy" id="1382802"/>
    <lineage>
        <taxon>Bacteria</taxon>
        <taxon>Pseudomonadati</taxon>
        <taxon>Pseudomonadota</taxon>
        <taxon>Alphaproteobacteria</taxon>
        <taxon>Rhodobacterales</taxon>
        <taxon>Paracoccaceae</taxon>
        <taxon>Halodurantibacterium</taxon>
    </lineage>
</organism>
<keyword evidence="5" id="KW-0631">Potassium channel</keyword>
<keyword evidence="9" id="KW-0406">Ion transport</keyword>
<accession>A0ABW4S2A0</accession>
<evidence type="ECO:0000256" key="7">
    <source>
        <dbReference type="ARBA" id="ARBA00022958"/>
    </source>
</evidence>
<feature type="transmembrane region" description="Helical" evidence="12">
    <location>
        <begin position="107"/>
        <end position="135"/>
    </location>
</feature>
<evidence type="ECO:0000256" key="9">
    <source>
        <dbReference type="ARBA" id="ARBA00023065"/>
    </source>
</evidence>
<dbReference type="PRINTS" id="PR00169">
    <property type="entry name" value="KCHANNEL"/>
</dbReference>
<evidence type="ECO:0000259" key="13">
    <source>
        <dbReference type="Pfam" id="PF00520"/>
    </source>
</evidence>
<dbReference type="Gene3D" id="1.20.120.350">
    <property type="entry name" value="Voltage-gated potassium channels. Chain C"/>
    <property type="match status" value="1"/>
</dbReference>
<evidence type="ECO:0000256" key="5">
    <source>
        <dbReference type="ARBA" id="ARBA00022826"/>
    </source>
</evidence>
<name>A0ABW4S2A0_9RHOB</name>
<reference evidence="15" key="1">
    <citation type="journal article" date="2019" name="Int. J. Syst. Evol. Microbiol.">
        <title>The Global Catalogue of Microorganisms (GCM) 10K type strain sequencing project: providing services to taxonomists for standard genome sequencing and annotation.</title>
        <authorList>
            <consortium name="The Broad Institute Genomics Platform"/>
            <consortium name="The Broad Institute Genome Sequencing Center for Infectious Disease"/>
            <person name="Wu L."/>
            <person name="Ma J."/>
        </authorList>
    </citation>
    <scope>NUCLEOTIDE SEQUENCE [LARGE SCALE GENOMIC DNA]</scope>
    <source>
        <strain evidence="15">CGMCC 4.7242</strain>
    </source>
</reference>